<accession>A0ABT2NSQ1</accession>
<dbReference type="Gene3D" id="3.30.420.610">
    <property type="entry name" value="LOTUS domain-like"/>
    <property type="match status" value="1"/>
</dbReference>
<organism evidence="3 4">
    <name type="scientific">Albidovulum sediminis</name>
    <dbReference type="NCBI Taxonomy" id="3066345"/>
    <lineage>
        <taxon>Bacteria</taxon>
        <taxon>Pseudomonadati</taxon>
        <taxon>Pseudomonadota</taxon>
        <taxon>Alphaproteobacteria</taxon>
        <taxon>Rhodobacterales</taxon>
        <taxon>Paracoccaceae</taxon>
        <taxon>Albidovulum</taxon>
    </lineage>
</organism>
<dbReference type="PROSITE" id="PS51644">
    <property type="entry name" value="HTH_OST"/>
    <property type="match status" value="1"/>
</dbReference>
<feature type="domain" description="HTH OST-type" evidence="2">
    <location>
        <begin position="191"/>
        <end position="265"/>
    </location>
</feature>
<dbReference type="Pfam" id="PF01936">
    <property type="entry name" value="NYN"/>
    <property type="match status" value="1"/>
</dbReference>
<dbReference type="Proteomes" id="UP001205601">
    <property type="component" value="Unassembled WGS sequence"/>
</dbReference>
<dbReference type="RefSeq" id="WP_261496980.1">
    <property type="nucleotide sequence ID" value="NZ_JAOCQF010000003.1"/>
</dbReference>
<dbReference type="InterPro" id="IPR025605">
    <property type="entry name" value="OST-HTH/LOTUS_dom"/>
</dbReference>
<proteinExistence type="predicted"/>
<dbReference type="CDD" id="cd10146">
    <property type="entry name" value="LabA_like_C"/>
    <property type="match status" value="1"/>
</dbReference>
<dbReference type="InterPro" id="IPR041966">
    <property type="entry name" value="LOTUS-like"/>
</dbReference>
<feature type="region of interest" description="Disordered" evidence="1">
    <location>
        <begin position="150"/>
        <end position="188"/>
    </location>
</feature>
<name>A0ABT2NSQ1_9RHOB</name>
<dbReference type="Gene3D" id="3.40.50.1010">
    <property type="entry name" value="5'-nuclease"/>
    <property type="match status" value="1"/>
</dbReference>
<dbReference type="Pfam" id="PF12872">
    <property type="entry name" value="OST-HTH"/>
    <property type="match status" value="1"/>
</dbReference>
<gene>
    <name evidence="3" type="ORF">N5I32_16360</name>
</gene>
<dbReference type="CDD" id="cd11297">
    <property type="entry name" value="PIN_LabA-like_N_1"/>
    <property type="match status" value="1"/>
</dbReference>
<dbReference type="PANTHER" id="PTHR35811:SF1">
    <property type="entry name" value="HTH OST-TYPE DOMAIN-CONTAINING PROTEIN"/>
    <property type="match status" value="1"/>
</dbReference>
<evidence type="ECO:0000256" key="1">
    <source>
        <dbReference type="SAM" id="MobiDB-lite"/>
    </source>
</evidence>
<comment type="caution">
    <text evidence="3">The sequence shown here is derived from an EMBL/GenBank/DDBJ whole genome shotgun (WGS) entry which is preliminary data.</text>
</comment>
<protein>
    <submittedName>
        <fullName evidence="3">NYN domain-containing protein</fullName>
    </submittedName>
</protein>
<dbReference type="EMBL" id="JAOCQF010000003">
    <property type="protein sequence ID" value="MCT8331093.1"/>
    <property type="molecule type" value="Genomic_DNA"/>
</dbReference>
<evidence type="ECO:0000313" key="3">
    <source>
        <dbReference type="EMBL" id="MCT8331093.1"/>
    </source>
</evidence>
<dbReference type="InterPro" id="IPR021139">
    <property type="entry name" value="NYN"/>
</dbReference>
<keyword evidence="4" id="KW-1185">Reference proteome</keyword>
<reference evidence="4" key="1">
    <citation type="submission" date="2023-07" db="EMBL/GenBank/DDBJ databases">
        <title>Defluviimonas sediminis sp. nov., isolated from mangrove sediment.</title>
        <authorList>
            <person name="Liu L."/>
            <person name="Li J."/>
            <person name="Huang Y."/>
            <person name="Pan J."/>
            <person name="Li M."/>
        </authorList>
    </citation>
    <scope>NUCLEOTIDE SEQUENCE [LARGE SCALE GENOMIC DNA]</scope>
    <source>
        <strain evidence="4">FT324</strain>
    </source>
</reference>
<dbReference type="PANTHER" id="PTHR35811">
    <property type="entry name" value="SLR1870 PROTEIN"/>
    <property type="match status" value="1"/>
</dbReference>
<sequence>MQVPRQTPFLAVLIDADNIPAKNASAILDEIASFGEPSLRRVYGDWSSPALAQWKQEARDLGLVMHQQSANTKGKNASDIGLVIDAMDILHAGKVNGFVLVSSDSDFTRLASRIREDGLQVIGIGEAKTPDSLRKVCNRFIFIENITSGSGTVSAQPVKPDTAKPAESAVAPKGAMPKPEKPADATPEKKPALDAVPLILDAMKRIDPDQDWYSLGQLGQFMTQLAPDFDSRSYGKPKLSDLLRAIPRFEVKHGPGNHLLVRDRA</sequence>
<feature type="compositionally biased region" description="Basic and acidic residues" evidence="1">
    <location>
        <begin position="178"/>
        <end position="188"/>
    </location>
</feature>
<evidence type="ECO:0000313" key="4">
    <source>
        <dbReference type="Proteomes" id="UP001205601"/>
    </source>
</evidence>
<evidence type="ECO:0000259" key="2">
    <source>
        <dbReference type="PROSITE" id="PS51644"/>
    </source>
</evidence>